<dbReference type="Proteomes" id="UP000321393">
    <property type="component" value="Unassembled WGS sequence"/>
</dbReference>
<proteinExistence type="predicted"/>
<accession>A0A5A7V9F1</accession>
<comment type="caution">
    <text evidence="2">The sequence shown here is derived from an EMBL/GenBank/DDBJ whole genome shotgun (WGS) entry which is preliminary data.</text>
</comment>
<name>A0A5A7V9F1_CUCMM</name>
<dbReference type="EMBL" id="SSTD01002800">
    <property type="protein sequence ID" value="TYK27379.1"/>
    <property type="molecule type" value="Genomic_DNA"/>
</dbReference>
<dbReference type="EMBL" id="SSTE01004567">
    <property type="protein sequence ID" value="KAA0062505.1"/>
    <property type="molecule type" value="Genomic_DNA"/>
</dbReference>
<organism evidence="2 4">
    <name type="scientific">Cucumis melo var. makuwa</name>
    <name type="common">Oriental melon</name>
    <dbReference type="NCBI Taxonomy" id="1194695"/>
    <lineage>
        <taxon>Eukaryota</taxon>
        <taxon>Viridiplantae</taxon>
        <taxon>Streptophyta</taxon>
        <taxon>Embryophyta</taxon>
        <taxon>Tracheophyta</taxon>
        <taxon>Spermatophyta</taxon>
        <taxon>Magnoliopsida</taxon>
        <taxon>eudicotyledons</taxon>
        <taxon>Gunneridae</taxon>
        <taxon>Pentapetalae</taxon>
        <taxon>rosids</taxon>
        <taxon>fabids</taxon>
        <taxon>Cucurbitales</taxon>
        <taxon>Cucurbitaceae</taxon>
        <taxon>Benincaseae</taxon>
        <taxon>Cucumis</taxon>
    </lineage>
</organism>
<gene>
    <name evidence="3" type="ORF">E5676_scaffold325G00580</name>
    <name evidence="2" type="ORF">E6C27_scaffold130G001050</name>
</gene>
<evidence type="ECO:0000256" key="1">
    <source>
        <dbReference type="SAM" id="MobiDB-lite"/>
    </source>
</evidence>
<protein>
    <submittedName>
        <fullName evidence="2">Transposon Tf2-1 polyprotein isoform X1</fullName>
    </submittedName>
</protein>
<evidence type="ECO:0000313" key="5">
    <source>
        <dbReference type="Proteomes" id="UP000321947"/>
    </source>
</evidence>
<dbReference type="AlphaFoldDB" id="A0A5A7V9F1"/>
<dbReference type="Proteomes" id="UP000321947">
    <property type="component" value="Unassembled WGS sequence"/>
</dbReference>
<evidence type="ECO:0000313" key="2">
    <source>
        <dbReference type="EMBL" id="KAA0062505.1"/>
    </source>
</evidence>
<feature type="region of interest" description="Disordered" evidence="1">
    <location>
        <begin position="1"/>
        <end position="29"/>
    </location>
</feature>
<sequence>MKYIKGIIGEKSTTTRNTKGSSSKAKASEGMVLELTEESKMNKKAEEGKLTDWSKFKKVEMFLAIKQETTAEEYQNRFDKLLAPVPFLQMVVLEETFMNGLAKAMVEI</sequence>
<feature type="compositionally biased region" description="Polar residues" evidence="1">
    <location>
        <begin position="11"/>
        <end position="20"/>
    </location>
</feature>
<evidence type="ECO:0000313" key="4">
    <source>
        <dbReference type="Proteomes" id="UP000321393"/>
    </source>
</evidence>
<evidence type="ECO:0000313" key="3">
    <source>
        <dbReference type="EMBL" id="TYK27379.1"/>
    </source>
</evidence>
<reference evidence="4 5" key="1">
    <citation type="submission" date="2019-08" db="EMBL/GenBank/DDBJ databases">
        <title>Draft genome sequences of two oriental melons (Cucumis melo L. var makuwa).</title>
        <authorList>
            <person name="Kwon S.-Y."/>
        </authorList>
    </citation>
    <scope>NUCLEOTIDE SEQUENCE [LARGE SCALE GENOMIC DNA]</scope>
    <source>
        <strain evidence="5">cv. Chang Bougi</strain>
        <strain evidence="4">cv. SW 3</strain>
        <tissue evidence="2">Leaf</tissue>
    </source>
</reference>